<dbReference type="SUPFAM" id="SSF49299">
    <property type="entry name" value="PKD domain"/>
    <property type="match status" value="1"/>
</dbReference>
<dbReference type="InterPro" id="IPR006311">
    <property type="entry name" value="TAT_signal"/>
</dbReference>
<evidence type="ECO:0000256" key="2">
    <source>
        <dbReference type="SAM" id="Phobius"/>
    </source>
</evidence>
<dbReference type="GO" id="GO:0005975">
    <property type="term" value="P:carbohydrate metabolic process"/>
    <property type="evidence" value="ECO:0007669"/>
    <property type="project" value="UniProtKB-ARBA"/>
</dbReference>
<evidence type="ECO:0000256" key="1">
    <source>
        <dbReference type="SAM" id="MobiDB-lite"/>
    </source>
</evidence>
<name>A0A641AQ50_9ACTN</name>
<feature type="region of interest" description="Disordered" evidence="1">
    <location>
        <begin position="288"/>
        <end position="358"/>
    </location>
</feature>
<dbReference type="Gene3D" id="2.60.40.10">
    <property type="entry name" value="Immunoglobulins"/>
    <property type="match status" value="1"/>
</dbReference>
<dbReference type="PROSITE" id="PS50093">
    <property type="entry name" value="PKD"/>
    <property type="match status" value="1"/>
</dbReference>
<dbReference type="RefSeq" id="WP_129179371.1">
    <property type="nucleotide sequence ID" value="NZ_JAGIOG010000001.1"/>
</dbReference>
<reference evidence="5" key="1">
    <citation type="submission" date="2019-09" db="EMBL/GenBank/DDBJ databases">
        <authorList>
            <person name="Li J."/>
        </authorList>
    </citation>
    <scope>NUCLEOTIDE SEQUENCE [LARGE SCALE GENOMIC DNA]</scope>
    <source>
        <strain evidence="5">NRBC 14897</strain>
    </source>
</reference>
<dbReference type="EMBL" id="SDPP02000001">
    <property type="protein sequence ID" value="KAA1379657.1"/>
    <property type="molecule type" value="Genomic_DNA"/>
</dbReference>
<evidence type="ECO:0000313" key="6">
    <source>
        <dbReference type="Proteomes" id="UP001515100"/>
    </source>
</evidence>
<dbReference type="Proteomes" id="UP001515100">
    <property type="component" value="Unassembled WGS sequence"/>
</dbReference>
<feature type="compositionally biased region" description="Gly residues" evidence="1">
    <location>
        <begin position="309"/>
        <end position="322"/>
    </location>
</feature>
<dbReference type="AlphaFoldDB" id="A0A641AQ50"/>
<keyword evidence="3" id="KW-0732">Signal</keyword>
<dbReference type="InterPro" id="IPR013783">
    <property type="entry name" value="Ig-like_fold"/>
</dbReference>
<feature type="compositionally biased region" description="Low complexity" evidence="1">
    <location>
        <begin position="386"/>
        <end position="397"/>
    </location>
</feature>
<evidence type="ECO:0000313" key="5">
    <source>
        <dbReference type="EMBL" id="KAA1379657.1"/>
    </source>
</evidence>
<evidence type="ECO:0000256" key="3">
    <source>
        <dbReference type="SAM" id="SignalP"/>
    </source>
</evidence>
<dbReference type="Pfam" id="PF18911">
    <property type="entry name" value="PKD_4"/>
    <property type="match status" value="1"/>
</dbReference>
<accession>A0A641AQ50</accession>
<dbReference type="InterPro" id="IPR035986">
    <property type="entry name" value="PKD_dom_sf"/>
</dbReference>
<feature type="chain" id="PRO_5024900437" evidence="3">
    <location>
        <begin position="32"/>
        <end position="440"/>
    </location>
</feature>
<keyword evidence="6" id="KW-1185">Reference proteome</keyword>
<feature type="compositionally biased region" description="Acidic residues" evidence="1">
    <location>
        <begin position="339"/>
        <end position="350"/>
    </location>
</feature>
<dbReference type="PROSITE" id="PS51318">
    <property type="entry name" value="TAT"/>
    <property type="match status" value="1"/>
</dbReference>
<keyword evidence="2" id="KW-0812">Transmembrane</keyword>
<feature type="signal peptide" evidence="3">
    <location>
        <begin position="1"/>
        <end position="31"/>
    </location>
</feature>
<dbReference type="InterPro" id="IPR000601">
    <property type="entry name" value="PKD_dom"/>
</dbReference>
<keyword evidence="2" id="KW-0472">Membrane</keyword>
<dbReference type="OrthoDB" id="9802683at2"/>
<dbReference type="CDD" id="cd00146">
    <property type="entry name" value="PKD"/>
    <property type="match status" value="1"/>
</dbReference>
<organism evidence="5 6">
    <name type="scientific">Aeromicrobium fastidiosum</name>
    <dbReference type="NCBI Taxonomy" id="52699"/>
    <lineage>
        <taxon>Bacteria</taxon>
        <taxon>Bacillati</taxon>
        <taxon>Actinomycetota</taxon>
        <taxon>Actinomycetes</taxon>
        <taxon>Propionibacteriales</taxon>
        <taxon>Nocardioidaceae</taxon>
        <taxon>Aeromicrobium</taxon>
    </lineage>
</organism>
<feature type="domain" description="PKD" evidence="4">
    <location>
        <begin position="215"/>
        <end position="299"/>
    </location>
</feature>
<comment type="caution">
    <text evidence="5">The sequence shown here is derived from an EMBL/GenBank/DDBJ whole genome shotgun (WGS) entry which is preliminary data.</text>
</comment>
<proteinExistence type="predicted"/>
<keyword evidence="2" id="KW-1133">Transmembrane helix</keyword>
<feature type="transmembrane region" description="Helical" evidence="2">
    <location>
        <begin position="404"/>
        <end position="424"/>
    </location>
</feature>
<gene>
    <name evidence="5" type="ORF">ESP62_000040</name>
</gene>
<evidence type="ECO:0000259" key="4">
    <source>
        <dbReference type="PROSITE" id="PS50093"/>
    </source>
</evidence>
<sequence>MTTHRRRRRAALTAVALGAAWLGMAPSPVAAAECPQQLPSCIVVSVVSTSGGQTTVLTEYTVSPADLQPLTDEALNAKPYALRKNPASKGGKVDTRPIAQGQRVTVNTLLKTLDPNLLGTATYLETPNAAGVPAVLSPADLADPDAPDDTDGDGQPDTVYPFVDRLAPAVFVTPSGRLGYIRPLRDADEDTNASDYFQVTGRLDLTVHTTGSLLAPSVTSSNGTELDLDGRTTFSVTFAEKPRTRVVSTTWDFGDGSVKGTKREKPSKSYAERGTYAVAVAVRTSDGSYGRSAPVEVKVAKPPKAPTSGSGGGDGLGGGGGLPAPYDPFDGGLDVPQDVPEELAPDDVPEDVPSAPVDDGLEPVEGYVLAGAELVPGGTPESIPGTQSSTAPAPATQASTRQRIATWTVAALAVLLLVGVGAASESRWLRHRLRHLRRAA</sequence>
<protein>
    <submittedName>
        <fullName evidence="5">PKD domain-containing protein</fullName>
    </submittedName>
</protein>
<feature type="region of interest" description="Disordered" evidence="1">
    <location>
        <begin position="376"/>
        <end position="397"/>
    </location>
</feature>